<dbReference type="RefSeq" id="WP_146502626.1">
    <property type="nucleotide sequence ID" value="NZ_SJPG01000001.1"/>
</dbReference>
<dbReference type="OrthoDB" id="127333at2"/>
<reference evidence="1 2" key="1">
    <citation type="submission" date="2019-02" db="EMBL/GenBank/DDBJ databases">
        <title>Deep-cultivation of Planctomycetes and their phenomic and genomic characterization uncovers novel biology.</title>
        <authorList>
            <person name="Wiegand S."/>
            <person name="Jogler M."/>
            <person name="Boedeker C."/>
            <person name="Pinto D."/>
            <person name="Vollmers J."/>
            <person name="Rivas-Marin E."/>
            <person name="Kohn T."/>
            <person name="Peeters S.H."/>
            <person name="Heuer A."/>
            <person name="Rast P."/>
            <person name="Oberbeckmann S."/>
            <person name="Bunk B."/>
            <person name="Jeske O."/>
            <person name="Meyerdierks A."/>
            <person name="Storesund J.E."/>
            <person name="Kallscheuer N."/>
            <person name="Luecker S."/>
            <person name="Lage O.M."/>
            <person name="Pohl T."/>
            <person name="Merkel B.J."/>
            <person name="Hornburger P."/>
            <person name="Mueller R.-W."/>
            <person name="Bruemmer F."/>
            <person name="Labrenz M."/>
            <person name="Spormann A.M."/>
            <person name="Op Den Camp H."/>
            <person name="Overmann J."/>
            <person name="Amann R."/>
            <person name="Jetten M.S.M."/>
            <person name="Mascher T."/>
            <person name="Medema M.H."/>
            <person name="Devos D.P."/>
            <person name="Kaster A.-K."/>
            <person name="Ovreas L."/>
            <person name="Rohde M."/>
            <person name="Galperin M.Y."/>
            <person name="Jogler C."/>
        </authorList>
    </citation>
    <scope>NUCLEOTIDE SEQUENCE [LARGE SCALE GENOMIC DNA]</scope>
    <source>
        <strain evidence="1 2">Pan54</strain>
    </source>
</reference>
<dbReference type="EMBL" id="SJPG01000001">
    <property type="protein sequence ID" value="TWT60513.1"/>
    <property type="molecule type" value="Genomic_DNA"/>
</dbReference>
<dbReference type="Pfam" id="PF07394">
    <property type="entry name" value="DUF1501"/>
    <property type="match status" value="1"/>
</dbReference>
<sequence length="464" mass="51468">MNTQQQNKSVERRRFLKHISGVTGGLGAAHLMGMPLELAASDSFAAPGAHFLPKAKRVIHLFMNGGPYQSDLFDPKPALEKYAGTRPEGADLLTERPTGGLLPSPFKFNKCGESGVPVSELLPKLSNHIDKICVLKSLHADNPNHGPALLQMNNGTIIPTRPSMGAWMLYGLGSENNNLPGYVVLCPGRPVRFSILWNSAFLPSKYQGTYVNHSTIEPDKMLPNLKNTNWDHSIQREQLDLLGQLNADHLASRKNTSDLNARTEAMETAYRMQFEANITFDLNRESKASREAYGSGHFANGCLLARRMVERGVRFVQVYYGNGQPWDTHSGHNEKVPKLCKDIDQPIAALLNDLEQRGLLDDTLVVWGGEFGRTPTSENGNGRDHNHHGFTMWMAGGGVKGGMTYGETDDFGFKAVTDKVHVHDLHATILHLLGLDHERLTYRHAGRDFRLTDVHGRVVHEIMS</sequence>
<proteinExistence type="predicted"/>
<organism evidence="1 2">
    <name type="scientific">Rubinisphaera italica</name>
    <dbReference type="NCBI Taxonomy" id="2527969"/>
    <lineage>
        <taxon>Bacteria</taxon>
        <taxon>Pseudomonadati</taxon>
        <taxon>Planctomycetota</taxon>
        <taxon>Planctomycetia</taxon>
        <taxon>Planctomycetales</taxon>
        <taxon>Planctomycetaceae</taxon>
        <taxon>Rubinisphaera</taxon>
    </lineage>
</organism>
<evidence type="ECO:0008006" key="3">
    <source>
        <dbReference type="Google" id="ProtNLM"/>
    </source>
</evidence>
<dbReference type="PROSITE" id="PS51318">
    <property type="entry name" value="TAT"/>
    <property type="match status" value="1"/>
</dbReference>
<dbReference type="AlphaFoldDB" id="A0A5C5XDY0"/>
<dbReference type="InterPro" id="IPR006311">
    <property type="entry name" value="TAT_signal"/>
</dbReference>
<dbReference type="Proteomes" id="UP000316095">
    <property type="component" value="Unassembled WGS sequence"/>
</dbReference>
<dbReference type="InterPro" id="IPR017850">
    <property type="entry name" value="Alkaline_phosphatase_core_sf"/>
</dbReference>
<protein>
    <recommendedName>
        <fullName evidence="3">Sulfatase</fullName>
    </recommendedName>
</protein>
<dbReference type="Gene3D" id="3.40.720.10">
    <property type="entry name" value="Alkaline Phosphatase, subunit A"/>
    <property type="match status" value="1"/>
</dbReference>
<evidence type="ECO:0000313" key="1">
    <source>
        <dbReference type="EMBL" id="TWT60513.1"/>
    </source>
</evidence>
<dbReference type="InterPro" id="IPR010869">
    <property type="entry name" value="DUF1501"/>
</dbReference>
<comment type="caution">
    <text evidence="1">The sequence shown here is derived from an EMBL/GenBank/DDBJ whole genome shotgun (WGS) entry which is preliminary data.</text>
</comment>
<evidence type="ECO:0000313" key="2">
    <source>
        <dbReference type="Proteomes" id="UP000316095"/>
    </source>
</evidence>
<gene>
    <name evidence="1" type="ORF">Pan54_12270</name>
</gene>
<dbReference type="PANTHER" id="PTHR43737">
    <property type="entry name" value="BLL7424 PROTEIN"/>
    <property type="match status" value="1"/>
</dbReference>
<name>A0A5C5XDY0_9PLAN</name>
<dbReference type="SUPFAM" id="SSF53649">
    <property type="entry name" value="Alkaline phosphatase-like"/>
    <property type="match status" value="1"/>
</dbReference>
<dbReference type="PANTHER" id="PTHR43737:SF1">
    <property type="entry name" value="DUF1501 DOMAIN-CONTAINING PROTEIN"/>
    <property type="match status" value="1"/>
</dbReference>
<accession>A0A5C5XDY0</accession>
<keyword evidence="2" id="KW-1185">Reference proteome</keyword>